<evidence type="ECO:0000313" key="6">
    <source>
        <dbReference type="EMBL" id="KSU22240.1"/>
    </source>
</evidence>
<evidence type="ECO:0000259" key="5">
    <source>
        <dbReference type="Pfam" id="PF13476"/>
    </source>
</evidence>
<comment type="subunit">
    <text evidence="2">Heterodimer of SbcC and SbcD.</text>
</comment>
<dbReference type="Gene3D" id="3.40.50.300">
    <property type="entry name" value="P-loop containing nucleotide triphosphate hydrolases"/>
    <property type="match status" value="1"/>
</dbReference>
<comment type="caution">
    <text evidence="6">The sequence shown here is derived from an EMBL/GenBank/DDBJ whole genome shotgun (WGS) entry which is preliminary data.</text>
</comment>
<feature type="coiled-coil region" evidence="4">
    <location>
        <begin position="194"/>
        <end position="249"/>
    </location>
</feature>
<accession>A0A0V8E8N9</accession>
<dbReference type="InterPro" id="IPR038729">
    <property type="entry name" value="Rad50/SbcC_AAA"/>
</dbReference>
<dbReference type="AlphaFoldDB" id="A0A0V8E8N9"/>
<dbReference type="SUPFAM" id="SSF52540">
    <property type="entry name" value="P-loop containing nucleoside triphosphate hydrolases"/>
    <property type="match status" value="1"/>
</dbReference>
<feature type="coiled-coil region" evidence="4">
    <location>
        <begin position="274"/>
        <end position="308"/>
    </location>
</feature>
<reference evidence="7" key="1">
    <citation type="submission" date="2015-10" db="EMBL/GenBank/DDBJ databases">
        <title>Draft Genome Sequences of 11 Lactococcus lactis subspecies cremoris strains.</title>
        <authorList>
            <person name="Wels M."/>
            <person name="Backus L."/>
            <person name="Boekhorst J."/>
            <person name="Dijkstra A."/>
            <person name="Beerthuizen M."/>
            <person name="Kelly W."/>
            <person name="Siezen R."/>
            <person name="Bachmann H."/>
            <person name="Van Hijum S."/>
        </authorList>
    </citation>
    <scope>NUCLEOTIDE SEQUENCE [LARGE SCALE GENOMIC DNA]</scope>
    <source>
        <strain evidence="7">LMG9449</strain>
    </source>
</reference>
<evidence type="ECO:0000256" key="3">
    <source>
        <dbReference type="ARBA" id="ARBA00013368"/>
    </source>
</evidence>
<dbReference type="RefSeq" id="WP_058224535.1">
    <property type="nucleotide sequence ID" value="NZ_LKLS01000011.1"/>
</dbReference>
<gene>
    <name evidence="6" type="ORF">LMG9449_0339</name>
</gene>
<dbReference type="PANTHER" id="PTHR32114">
    <property type="entry name" value="ABC TRANSPORTER ABCH.3"/>
    <property type="match status" value="1"/>
</dbReference>
<dbReference type="InterPro" id="IPR027417">
    <property type="entry name" value="P-loop_NTPase"/>
</dbReference>
<evidence type="ECO:0000256" key="2">
    <source>
        <dbReference type="ARBA" id="ARBA00011322"/>
    </source>
</evidence>
<dbReference type="Pfam" id="PF13476">
    <property type="entry name" value="AAA_23"/>
    <property type="match status" value="1"/>
</dbReference>
<evidence type="ECO:0000256" key="4">
    <source>
        <dbReference type="SAM" id="Coils"/>
    </source>
</evidence>
<feature type="domain" description="Rad50/SbcC-type AAA" evidence="5">
    <location>
        <begin position="6"/>
        <end position="229"/>
    </location>
</feature>
<protein>
    <recommendedName>
        <fullName evidence="3">Nuclease SbcCD subunit C</fullName>
    </recommendedName>
</protein>
<comment type="similarity">
    <text evidence="1">Belongs to the SMC family. SbcC subfamily.</text>
</comment>
<keyword evidence="4" id="KW-0175">Coiled coil</keyword>
<proteinExistence type="inferred from homology"/>
<name>A0A0V8E8N9_LACLL</name>
<organism evidence="6 7">
    <name type="scientific">Lactococcus lactis subsp. lactis</name>
    <name type="common">Streptococcus lactis</name>
    <dbReference type="NCBI Taxonomy" id="1360"/>
    <lineage>
        <taxon>Bacteria</taxon>
        <taxon>Bacillati</taxon>
        <taxon>Bacillota</taxon>
        <taxon>Bacilli</taxon>
        <taxon>Lactobacillales</taxon>
        <taxon>Streptococcaceae</taxon>
        <taxon>Lactococcus</taxon>
    </lineage>
</organism>
<evidence type="ECO:0000256" key="1">
    <source>
        <dbReference type="ARBA" id="ARBA00006930"/>
    </source>
</evidence>
<evidence type="ECO:0000313" key="7">
    <source>
        <dbReference type="Proteomes" id="UP000053612"/>
    </source>
</evidence>
<dbReference type="PATRIC" id="fig|1360.109.peg.1424"/>
<sequence length="426" mass="47856">MIKINKLEIENVKRVKAVSLEPTQNGLTVIGGRNGQGKTSILDSIAWALGGNKYKPSQPHREGSVLPPNLQISLSNGLEIKRDGKNSDLKVIDPSGQKAGQKLLDSFVEEFALNLPKFMESSNADKARTLLQIIGVGDKLAELEKKEQELYNERLVIGRVADQKKKFAAEMTYFQEAPKELISVSELIQEQQAILAKNAENERLRGQRDNLKQQQAHLDSEIARLIEEKAKVDQQLEIAEKDALDLHDESTEQLEYSISNTEEINRKVRANFDKDKAEQDAQVEKEKYDNLSAQIDRIRLDKNQLLEDADLPLPGLSVAEGELLYKGQRWDNMSGAEQLKVSTAIVRKLNPECGFILIDKLEQMDLDTLKEFGQWLEQEQLQAIATRVSTGDECSIIISDGYGEETGQAAVIETQPAQPEQTKYQF</sequence>
<dbReference type="Proteomes" id="UP000053612">
    <property type="component" value="Unassembled WGS sequence"/>
</dbReference>
<dbReference type="EMBL" id="LKLS01000011">
    <property type="protein sequence ID" value="KSU22240.1"/>
    <property type="molecule type" value="Genomic_DNA"/>
</dbReference>
<dbReference type="PANTHER" id="PTHR32114:SF2">
    <property type="entry name" value="ABC TRANSPORTER ABCH.3"/>
    <property type="match status" value="1"/>
</dbReference>